<dbReference type="Proteomes" id="UP001338125">
    <property type="component" value="Unassembled WGS sequence"/>
</dbReference>
<feature type="chain" id="PRO_5045084293" evidence="1">
    <location>
        <begin position="19"/>
        <end position="108"/>
    </location>
</feature>
<evidence type="ECO:0000256" key="1">
    <source>
        <dbReference type="SAM" id="SignalP"/>
    </source>
</evidence>
<keyword evidence="3" id="KW-1185">Reference proteome</keyword>
<evidence type="ECO:0000313" key="2">
    <source>
        <dbReference type="EMBL" id="KAK5996973.1"/>
    </source>
</evidence>
<comment type="caution">
    <text evidence="2">The sequence shown here is derived from an EMBL/GenBank/DDBJ whole genome shotgun (WGS) entry which is preliminary data.</text>
</comment>
<sequence>MHFPTFTLVIALFATSGATFIYNPVCLVHYTPANITKATPLQELICDEPCNVIHWRMDSRGVTCDKHNNIIEMNCHCRGTYCEPIPFAVKLRCLGVAKNGHREGLPEE</sequence>
<accession>A0ABR0SXS9</accession>
<proteinExistence type="predicted"/>
<reference evidence="2 3" key="1">
    <citation type="submission" date="2024-01" db="EMBL/GenBank/DDBJ databases">
        <title>Complete genome of Cladobotryum mycophilum ATHUM6906.</title>
        <authorList>
            <person name="Christinaki A.C."/>
            <person name="Myridakis A.I."/>
            <person name="Kouvelis V.N."/>
        </authorList>
    </citation>
    <scope>NUCLEOTIDE SEQUENCE [LARGE SCALE GENOMIC DNA]</scope>
    <source>
        <strain evidence="2 3">ATHUM6906</strain>
    </source>
</reference>
<dbReference type="EMBL" id="JAVFKD010000002">
    <property type="protein sequence ID" value="KAK5996973.1"/>
    <property type="molecule type" value="Genomic_DNA"/>
</dbReference>
<feature type="signal peptide" evidence="1">
    <location>
        <begin position="1"/>
        <end position="18"/>
    </location>
</feature>
<evidence type="ECO:0000313" key="3">
    <source>
        <dbReference type="Proteomes" id="UP001338125"/>
    </source>
</evidence>
<protein>
    <submittedName>
        <fullName evidence="2">Uncharacterized protein</fullName>
    </submittedName>
</protein>
<keyword evidence="1" id="KW-0732">Signal</keyword>
<gene>
    <name evidence="2" type="ORF">PT974_02322</name>
</gene>
<name>A0ABR0SXS9_9HYPO</name>
<organism evidence="2 3">
    <name type="scientific">Cladobotryum mycophilum</name>
    <dbReference type="NCBI Taxonomy" id="491253"/>
    <lineage>
        <taxon>Eukaryota</taxon>
        <taxon>Fungi</taxon>
        <taxon>Dikarya</taxon>
        <taxon>Ascomycota</taxon>
        <taxon>Pezizomycotina</taxon>
        <taxon>Sordariomycetes</taxon>
        <taxon>Hypocreomycetidae</taxon>
        <taxon>Hypocreales</taxon>
        <taxon>Hypocreaceae</taxon>
        <taxon>Cladobotryum</taxon>
    </lineage>
</organism>